<feature type="region of interest" description="Disordered" evidence="1">
    <location>
        <begin position="65"/>
        <end position="85"/>
    </location>
</feature>
<sequence>MMRKLFAVAAASALTLAMSTTAFAAAWKQDKTGQWRYMTSDSTWLTSTTTPDGYQVDVNGYWNGQPSTKAAQQASGNAQDQGESAVSQYKVNGNRIFKITEASLDEASNSYKIKADLFDTAFKTNDEIKAIKKGDTVELPGVGKLTAENNAGRGVLRASNTPKKDGTTPKESGYSVRLTDAAGNHYMLSAQRLRKVNADSSTSEVILRPVATGIELTLPTYRSSQRVNGTSHYSSTKKMIENKMMFEATLKGSEIVELKDTVYNYDTTTTPVYSADAGHGHLANKNEY</sequence>
<dbReference type="EMBL" id="AGEL01000007">
    <property type="protein sequence ID" value="EHO16509.1"/>
    <property type="molecule type" value="Genomic_DNA"/>
</dbReference>
<dbReference type="Proteomes" id="UP000018466">
    <property type="component" value="Unassembled WGS sequence"/>
</dbReference>
<feature type="signal peptide" evidence="2">
    <location>
        <begin position="1"/>
        <end position="24"/>
    </location>
</feature>
<keyword evidence="2" id="KW-0732">Signal</keyword>
<evidence type="ECO:0000256" key="1">
    <source>
        <dbReference type="SAM" id="MobiDB-lite"/>
    </source>
</evidence>
<keyword evidence="4" id="KW-1185">Reference proteome</keyword>
<dbReference type="AlphaFoldDB" id="A0AA36Y4L7"/>
<feature type="region of interest" description="Disordered" evidence="1">
    <location>
        <begin position="155"/>
        <end position="174"/>
    </location>
</feature>
<evidence type="ECO:0000256" key="2">
    <source>
        <dbReference type="SAM" id="SignalP"/>
    </source>
</evidence>
<gene>
    <name evidence="3" type="ORF">HMPREF9623_01208</name>
</gene>
<name>A0AA36Y4L7_9FIRM</name>
<dbReference type="RefSeq" id="WP_009533041.1">
    <property type="nucleotide sequence ID" value="NZ_CAJPPX010000008.1"/>
</dbReference>
<proteinExistence type="predicted"/>
<dbReference type="GeneID" id="86940967"/>
<accession>A0AA36Y4L7</accession>
<protein>
    <submittedName>
        <fullName evidence="3">Uncharacterized protein</fullName>
    </submittedName>
</protein>
<organism evidence="3 4">
    <name type="scientific">Stomatobaculum longum</name>
    <dbReference type="NCBI Taxonomy" id="796942"/>
    <lineage>
        <taxon>Bacteria</taxon>
        <taxon>Bacillati</taxon>
        <taxon>Bacillota</taxon>
        <taxon>Clostridia</taxon>
        <taxon>Lachnospirales</taxon>
        <taxon>Lachnospiraceae</taxon>
        <taxon>Stomatobaculum</taxon>
    </lineage>
</organism>
<evidence type="ECO:0000313" key="4">
    <source>
        <dbReference type="Proteomes" id="UP000018466"/>
    </source>
</evidence>
<evidence type="ECO:0000313" key="3">
    <source>
        <dbReference type="EMBL" id="EHO16509.1"/>
    </source>
</evidence>
<feature type="chain" id="PRO_5041304074" evidence="2">
    <location>
        <begin position="25"/>
        <end position="288"/>
    </location>
</feature>
<comment type="caution">
    <text evidence="3">The sequence shown here is derived from an EMBL/GenBank/DDBJ whole genome shotgun (WGS) entry which is preliminary data.</text>
</comment>
<reference evidence="3 4" key="1">
    <citation type="submission" date="2011-10" db="EMBL/GenBank/DDBJ databases">
        <title>The Genome Sequence of Lachnospiraceae bacterium ACC2.</title>
        <authorList>
            <consortium name="The Broad Institute Genome Sequencing Platform"/>
            <person name="Earl A."/>
            <person name="Ward D."/>
            <person name="Feldgarden M."/>
            <person name="Gevers D."/>
            <person name="Sizova M."/>
            <person name="Hazen A."/>
            <person name="Epstein S."/>
            <person name="Young S.K."/>
            <person name="Zeng Q."/>
            <person name="Gargeya S."/>
            <person name="Fitzgerald M."/>
            <person name="Haas B."/>
            <person name="Abouelleil A."/>
            <person name="Alvarado L."/>
            <person name="Arachchi H.M."/>
            <person name="Berlin A."/>
            <person name="Brown A."/>
            <person name="Chapman S.B."/>
            <person name="Chen Z."/>
            <person name="Dunbar C."/>
            <person name="Freedman E."/>
            <person name="Gearin G."/>
            <person name="Goldberg J."/>
            <person name="Griggs A."/>
            <person name="Gujja S."/>
            <person name="Heiman D."/>
            <person name="Howarth C."/>
            <person name="Larson L."/>
            <person name="Lui A."/>
            <person name="MacDonald P.J.P."/>
            <person name="Montmayeur A."/>
            <person name="Murphy C."/>
            <person name="Neiman D."/>
            <person name="Pearson M."/>
            <person name="Priest M."/>
            <person name="Roberts A."/>
            <person name="Saif S."/>
            <person name="Shea T."/>
            <person name="Shenoy N."/>
            <person name="Sisk P."/>
            <person name="Stolte C."/>
            <person name="Sykes S."/>
            <person name="Wortman J."/>
            <person name="Nusbaum C."/>
            <person name="Birren B."/>
        </authorList>
    </citation>
    <scope>NUCLEOTIDE SEQUENCE [LARGE SCALE GENOMIC DNA]</scope>
    <source>
        <strain evidence="3 4">ACC2</strain>
    </source>
</reference>